<dbReference type="Pfam" id="PF00072">
    <property type="entry name" value="Response_reg"/>
    <property type="match status" value="1"/>
</dbReference>
<name>A0A9N8F232_9STRA</name>
<dbReference type="SUPFAM" id="SSF52172">
    <property type="entry name" value="CheY-like"/>
    <property type="match status" value="1"/>
</dbReference>
<dbReference type="CDD" id="cd00156">
    <property type="entry name" value="REC"/>
    <property type="match status" value="1"/>
</dbReference>
<evidence type="ECO:0000256" key="8">
    <source>
        <dbReference type="SAM" id="Phobius"/>
    </source>
</evidence>
<dbReference type="SMART" id="SM00448">
    <property type="entry name" value="REC"/>
    <property type="match status" value="1"/>
</dbReference>
<dbReference type="SUPFAM" id="SSF47384">
    <property type="entry name" value="Homodimeric domain of signal transducing histidine kinase"/>
    <property type="match status" value="1"/>
</dbReference>
<evidence type="ECO:0000256" key="1">
    <source>
        <dbReference type="ARBA" id="ARBA00000085"/>
    </source>
</evidence>
<dbReference type="OrthoDB" id="42472at2759"/>
<dbReference type="EMBL" id="CAICTM010002362">
    <property type="protein sequence ID" value="CAB9528965.1"/>
    <property type="molecule type" value="Genomic_DNA"/>
</dbReference>
<gene>
    <name evidence="11" type="ORF">SEMRO_2364_G324970.1</name>
</gene>
<dbReference type="SUPFAM" id="SSF55874">
    <property type="entry name" value="ATPase domain of HSP90 chaperone/DNA topoisomerase II/histidine kinase"/>
    <property type="match status" value="1"/>
</dbReference>
<evidence type="ECO:0000256" key="5">
    <source>
        <dbReference type="ARBA" id="ARBA00022777"/>
    </source>
</evidence>
<feature type="region of interest" description="Disordered" evidence="7">
    <location>
        <begin position="204"/>
        <end position="236"/>
    </location>
</feature>
<dbReference type="EC" id="2.7.13.3" evidence="2"/>
<evidence type="ECO:0000259" key="9">
    <source>
        <dbReference type="PROSITE" id="PS50109"/>
    </source>
</evidence>
<keyword evidence="8" id="KW-0472">Membrane</keyword>
<sequence length="968" mass="108263">MTKGASPPISSLSSSATSRMMVDGTTRTHYGLDEDNITASRALRKETIVINCLRFAVLAVLIVTAAVLAAGIYHYTRNDERENFMAHFEDSANLVMDSFHDTIERNIGSVSAMSSGITSYALQQQANTNQSFPFVTIPHFEVLGSHLRVQAGSHIVHYMPVVTEEMRPAWEEYAMEHRHHIDDSFAMDRYYQSRQDMEFGIEQQAPNQQQQQTNNQGSRRRLQQDETTEQEKFPMTILDDESNFHPKIWRNQAVTTPGDEPDGGGPYIPQWQRSPINPKKQAPLNMNFQNTKLVKQGTLEQMIREKKAIFHPAVVPIPAWRNRLEANLKLSQYRTQIDELVDGLSTFLTYPVFDSFDIDNREVAGVLATSVYWKVLFSYLLPANSDGIVCVIESPSFNQTFTYQIDGPEATFLGMGDHHDPQYSDLAVSADVNAFLKSRARPQNRAYSTVPLSDDTQYVLKVYPSAATEAPFTTMQPALFTGLVLVVFAFTSVLFLLFSYVVERRHTMMVENVLEHAQKAADTERELNEFLSHEVRNPLSAAISACSFVSTAVNEPAPLSDEDTQKHVREDIEVVSSSLHYINDFLRSMLDIHKASDNKIKIEMAPTDILQDVLEPVSAILYKRMASFEVVVDCPPNLVVMTDSIRLKQVVLNMVRNASKFVEKGFLRMRADVVDQQVIIYVEDSGPGIPLEKQKELFAKFQASLDMLGQGTGIGLNLSKKLMATMGGELWLDGSYDSGVEGCPGACFVVQLNTPPLDMESALPRDIESSLPHGNDLRSSYSGTRSDSFLNSHLSHQAEPADEAAPNMVVPHEQEPAARLNAPQPTTEPVQPPAQPELPPELSVLFVDDDAVLRKLFVRAVKRAMPTWKISEASSGETALRMCEELQPEQYDLIFLDQYMASADKQLLGTETAHTMRSKGISSRICGLSANDLRDSFINSGADDFVMKPMPCKVDELKQLLVRVLKRA</sequence>
<feature type="modified residue" description="4-aspartylphosphate" evidence="6">
    <location>
        <position position="897"/>
    </location>
</feature>
<dbReference type="Gene3D" id="3.30.565.10">
    <property type="entry name" value="Histidine kinase-like ATPase, C-terminal domain"/>
    <property type="match status" value="1"/>
</dbReference>
<dbReference type="Gene3D" id="1.10.287.130">
    <property type="match status" value="1"/>
</dbReference>
<feature type="region of interest" description="Disordered" evidence="7">
    <location>
        <begin position="814"/>
        <end position="836"/>
    </location>
</feature>
<keyword evidence="8" id="KW-1133">Transmembrane helix</keyword>
<feature type="compositionally biased region" description="Low complexity" evidence="7">
    <location>
        <begin position="204"/>
        <end position="216"/>
    </location>
</feature>
<keyword evidence="12" id="KW-1185">Reference proteome</keyword>
<reference evidence="11" key="1">
    <citation type="submission" date="2020-06" db="EMBL/GenBank/DDBJ databases">
        <authorList>
            <consortium name="Plant Systems Biology data submission"/>
        </authorList>
    </citation>
    <scope>NUCLEOTIDE SEQUENCE</scope>
    <source>
        <strain evidence="11">D6</strain>
    </source>
</reference>
<dbReference type="InterPro" id="IPR036890">
    <property type="entry name" value="HATPase_C_sf"/>
</dbReference>
<dbReference type="InterPro" id="IPR001789">
    <property type="entry name" value="Sig_transdc_resp-reg_receiver"/>
</dbReference>
<dbReference type="InterPro" id="IPR004358">
    <property type="entry name" value="Sig_transdc_His_kin-like_C"/>
</dbReference>
<evidence type="ECO:0000256" key="6">
    <source>
        <dbReference type="PROSITE-ProRule" id="PRU00169"/>
    </source>
</evidence>
<comment type="caution">
    <text evidence="11">The sequence shown here is derived from an EMBL/GenBank/DDBJ whole genome shotgun (WGS) entry which is preliminary data.</text>
</comment>
<evidence type="ECO:0000256" key="3">
    <source>
        <dbReference type="ARBA" id="ARBA00022553"/>
    </source>
</evidence>
<evidence type="ECO:0000256" key="4">
    <source>
        <dbReference type="ARBA" id="ARBA00022679"/>
    </source>
</evidence>
<feature type="domain" description="Histidine kinase" evidence="9">
    <location>
        <begin position="530"/>
        <end position="756"/>
    </location>
</feature>
<accession>A0A9N8F232</accession>
<dbReference type="CDD" id="cd00082">
    <property type="entry name" value="HisKA"/>
    <property type="match status" value="1"/>
</dbReference>
<evidence type="ECO:0000259" key="10">
    <source>
        <dbReference type="PROSITE" id="PS50110"/>
    </source>
</evidence>
<dbReference type="PRINTS" id="PR00344">
    <property type="entry name" value="BCTRLSENSOR"/>
</dbReference>
<dbReference type="SMART" id="SM00387">
    <property type="entry name" value="HATPase_c"/>
    <property type="match status" value="1"/>
</dbReference>
<keyword evidence="5" id="KW-0418">Kinase</keyword>
<protein>
    <recommendedName>
        <fullName evidence="2">histidine kinase</fullName>
        <ecNumber evidence="2">2.7.13.3</ecNumber>
    </recommendedName>
</protein>
<dbReference type="PANTHER" id="PTHR43047">
    <property type="entry name" value="TWO-COMPONENT HISTIDINE PROTEIN KINASE"/>
    <property type="match status" value="1"/>
</dbReference>
<evidence type="ECO:0000313" key="12">
    <source>
        <dbReference type="Proteomes" id="UP001153069"/>
    </source>
</evidence>
<evidence type="ECO:0000256" key="2">
    <source>
        <dbReference type="ARBA" id="ARBA00012438"/>
    </source>
</evidence>
<keyword evidence="3 6" id="KW-0597">Phosphoprotein</keyword>
<feature type="transmembrane region" description="Helical" evidence="8">
    <location>
        <begin position="478"/>
        <end position="502"/>
    </location>
</feature>
<dbReference type="PROSITE" id="PS50110">
    <property type="entry name" value="RESPONSE_REGULATORY"/>
    <property type="match status" value="1"/>
</dbReference>
<dbReference type="Pfam" id="PF02518">
    <property type="entry name" value="HATPase_c"/>
    <property type="match status" value="1"/>
</dbReference>
<dbReference type="InterPro" id="IPR003594">
    <property type="entry name" value="HATPase_dom"/>
</dbReference>
<feature type="domain" description="Response regulatory" evidence="10">
    <location>
        <begin position="843"/>
        <end position="963"/>
    </location>
</feature>
<evidence type="ECO:0000256" key="7">
    <source>
        <dbReference type="SAM" id="MobiDB-lite"/>
    </source>
</evidence>
<dbReference type="Proteomes" id="UP001153069">
    <property type="component" value="Unassembled WGS sequence"/>
</dbReference>
<dbReference type="AlphaFoldDB" id="A0A9N8F232"/>
<organism evidence="11 12">
    <name type="scientific">Seminavis robusta</name>
    <dbReference type="NCBI Taxonomy" id="568900"/>
    <lineage>
        <taxon>Eukaryota</taxon>
        <taxon>Sar</taxon>
        <taxon>Stramenopiles</taxon>
        <taxon>Ochrophyta</taxon>
        <taxon>Bacillariophyta</taxon>
        <taxon>Bacillariophyceae</taxon>
        <taxon>Bacillariophycidae</taxon>
        <taxon>Naviculales</taxon>
        <taxon>Naviculaceae</taxon>
        <taxon>Seminavis</taxon>
    </lineage>
</organism>
<comment type="catalytic activity">
    <reaction evidence="1">
        <text>ATP + protein L-histidine = ADP + protein N-phospho-L-histidine.</text>
        <dbReference type="EC" id="2.7.13.3"/>
    </reaction>
</comment>
<dbReference type="InterPro" id="IPR005467">
    <property type="entry name" value="His_kinase_dom"/>
</dbReference>
<keyword evidence="8" id="KW-0812">Transmembrane</keyword>
<dbReference type="Gene3D" id="3.40.50.2300">
    <property type="match status" value="1"/>
</dbReference>
<evidence type="ECO:0000313" key="11">
    <source>
        <dbReference type="EMBL" id="CAB9528965.1"/>
    </source>
</evidence>
<dbReference type="SMART" id="SM00388">
    <property type="entry name" value="HisKA"/>
    <property type="match status" value="1"/>
</dbReference>
<dbReference type="PROSITE" id="PS50109">
    <property type="entry name" value="HIS_KIN"/>
    <property type="match status" value="1"/>
</dbReference>
<dbReference type="GO" id="GO:0000155">
    <property type="term" value="F:phosphorelay sensor kinase activity"/>
    <property type="evidence" value="ECO:0007669"/>
    <property type="project" value="InterPro"/>
</dbReference>
<keyword evidence="4" id="KW-0808">Transferase</keyword>
<dbReference type="InterPro" id="IPR036097">
    <property type="entry name" value="HisK_dim/P_sf"/>
</dbReference>
<dbReference type="InterPro" id="IPR011006">
    <property type="entry name" value="CheY-like_superfamily"/>
</dbReference>
<dbReference type="InterPro" id="IPR003661">
    <property type="entry name" value="HisK_dim/P_dom"/>
</dbReference>
<feature type="transmembrane region" description="Helical" evidence="8">
    <location>
        <begin position="53"/>
        <end position="75"/>
    </location>
</feature>
<proteinExistence type="predicted"/>